<keyword evidence="3" id="KW-1185">Reference proteome</keyword>
<organism evidence="2 3">
    <name type="scientific">Gossypium anomalum</name>
    <dbReference type="NCBI Taxonomy" id="47600"/>
    <lineage>
        <taxon>Eukaryota</taxon>
        <taxon>Viridiplantae</taxon>
        <taxon>Streptophyta</taxon>
        <taxon>Embryophyta</taxon>
        <taxon>Tracheophyta</taxon>
        <taxon>Spermatophyta</taxon>
        <taxon>Magnoliopsida</taxon>
        <taxon>eudicotyledons</taxon>
        <taxon>Gunneridae</taxon>
        <taxon>Pentapetalae</taxon>
        <taxon>rosids</taxon>
        <taxon>malvids</taxon>
        <taxon>Malvales</taxon>
        <taxon>Malvaceae</taxon>
        <taxon>Malvoideae</taxon>
        <taxon>Gossypium</taxon>
    </lineage>
</organism>
<evidence type="ECO:0000256" key="1">
    <source>
        <dbReference type="SAM" id="MobiDB-lite"/>
    </source>
</evidence>
<accession>A0A8J5Z5P4</accession>
<protein>
    <submittedName>
        <fullName evidence="2">Uncharacterized protein</fullName>
    </submittedName>
</protein>
<sequence length="151" mass="16803">MIETSRKTGRAKHINTPFFPRRADPNGSWVGLGPFCLNGASNRHPPYHHHVRWPTVREGGSSASFQGALEGQNALDPQRRKENGSCPLLSPRTTTTRNSPMKRSRGDFRHAMGQRGYWWLFRCNGAESRAPCVLKAHMEGGRHTEGKGNGA</sequence>
<gene>
    <name evidence="2" type="ORF">CXB51_015692</name>
</gene>
<dbReference type="AlphaFoldDB" id="A0A8J5Z5P4"/>
<name>A0A8J5Z5P4_9ROSI</name>
<comment type="caution">
    <text evidence="2">The sequence shown here is derived from an EMBL/GenBank/DDBJ whole genome shotgun (WGS) entry which is preliminary data.</text>
</comment>
<dbReference type="EMBL" id="JAHUZN010000006">
    <property type="protein sequence ID" value="KAG8492106.1"/>
    <property type="molecule type" value="Genomic_DNA"/>
</dbReference>
<feature type="region of interest" description="Disordered" evidence="1">
    <location>
        <begin position="58"/>
        <end position="107"/>
    </location>
</feature>
<dbReference type="Proteomes" id="UP000701853">
    <property type="component" value="Chromosome 6"/>
</dbReference>
<feature type="compositionally biased region" description="Polar residues" evidence="1">
    <location>
        <begin position="91"/>
        <end position="101"/>
    </location>
</feature>
<proteinExistence type="predicted"/>
<reference evidence="2 3" key="1">
    <citation type="journal article" date="2021" name="bioRxiv">
        <title>The Gossypium anomalum genome as a resource for cotton improvement and evolutionary analysis of hybrid incompatibility.</title>
        <authorList>
            <person name="Grover C.E."/>
            <person name="Yuan D."/>
            <person name="Arick M.A."/>
            <person name="Miller E.R."/>
            <person name="Hu G."/>
            <person name="Peterson D.G."/>
            <person name="Wendel J.F."/>
            <person name="Udall J.A."/>
        </authorList>
    </citation>
    <scope>NUCLEOTIDE SEQUENCE [LARGE SCALE GENOMIC DNA]</scope>
    <source>
        <strain evidence="2">JFW-Udall</strain>
        <tissue evidence="2">Leaf</tissue>
    </source>
</reference>
<evidence type="ECO:0000313" key="3">
    <source>
        <dbReference type="Proteomes" id="UP000701853"/>
    </source>
</evidence>
<evidence type="ECO:0000313" key="2">
    <source>
        <dbReference type="EMBL" id="KAG8492106.1"/>
    </source>
</evidence>